<reference evidence="2" key="1">
    <citation type="submission" date="2013-05" db="EMBL/GenBank/DDBJ databases">
        <authorList>
            <person name="Yim A.K.Y."/>
            <person name="Chan T.F."/>
            <person name="Ji K.M."/>
            <person name="Liu X.Y."/>
            <person name="Zhou J.W."/>
            <person name="Li R.Q."/>
            <person name="Yang K.Y."/>
            <person name="Li J."/>
            <person name="Li M."/>
            <person name="Law P.T.W."/>
            <person name="Wu Y.L."/>
            <person name="Cai Z.L."/>
            <person name="Qin H."/>
            <person name="Bao Y."/>
            <person name="Leung R.K.K."/>
            <person name="Ng P.K.S."/>
            <person name="Zou J."/>
            <person name="Zhong X.J."/>
            <person name="Ran P.X."/>
            <person name="Zhong N.S."/>
            <person name="Liu Z.G."/>
            <person name="Tsui S.K.W."/>
        </authorList>
    </citation>
    <scope>NUCLEOTIDE SEQUENCE</scope>
    <source>
        <strain evidence="2">Derf</strain>
        <tissue evidence="2">Whole organism</tissue>
    </source>
</reference>
<evidence type="ECO:0000313" key="3">
    <source>
        <dbReference type="Proteomes" id="UP000790347"/>
    </source>
</evidence>
<sequence length="72" mass="8494">MYCTSSSGYSMIMIKSETPSVLNYHIIYLFFLMNFNFLSVIKYVEKKRCIGLYDHDYNVMIQMTIMVIIISS</sequence>
<gene>
    <name evidence="2" type="ORF">DERF_005975</name>
</gene>
<protein>
    <submittedName>
        <fullName evidence="2">Uncharacterized protein</fullName>
    </submittedName>
</protein>
<organism evidence="2 3">
    <name type="scientific">Dermatophagoides farinae</name>
    <name type="common">American house dust mite</name>
    <dbReference type="NCBI Taxonomy" id="6954"/>
    <lineage>
        <taxon>Eukaryota</taxon>
        <taxon>Metazoa</taxon>
        <taxon>Ecdysozoa</taxon>
        <taxon>Arthropoda</taxon>
        <taxon>Chelicerata</taxon>
        <taxon>Arachnida</taxon>
        <taxon>Acari</taxon>
        <taxon>Acariformes</taxon>
        <taxon>Sarcoptiformes</taxon>
        <taxon>Astigmata</taxon>
        <taxon>Psoroptidia</taxon>
        <taxon>Analgoidea</taxon>
        <taxon>Pyroglyphidae</taxon>
        <taxon>Dermatophagoidinae</taxon>
        <taxon>Dermatophagoides</taxon>
    </lineage>
</organism>
<reference evidence="2" key="2">
    <citation type="journal article" date="2022" name="Res Sq">
        <title>Comparative Genomics Reveals Insights into the Divergent Evolution of Astigmatic Mites and Household Pest Adaptations.</title>
        <authorList>
            <person name="Xiong Q."/>
            <person name="Wan A.T.-Y."/>
            <person name="Liu X.-Y."/>
            <person name="Fung C.S.-H."/>
            <person name="Xiao X."/>
            <person name="Malainual N."/>
            <person name="Hou J."/>
            <person name="Wang L."/>
            <person name="Wang M."/>
            <person name="Yang K."/>
            <person name="Cui Y."/>
            <person name="Leung E."/>
            <person name="Nong W."/>
            <person name="Shin S.-K."/>
            <person name="Au S."/>
            <person name="Jeong K.Y."/>
            <person name="Chew F.T."/>
            <person name="Hui J."/>
            <person name="Leung T.F."/>
            <person name="Tungtrongchitr A."/>
            <person name="Zhong N."/>
            <person name="Liu Z."/>
            <person name="Tsui S."/>
        </authorList>
    </citation>
    <scope>NUCLEOTIDE SEQUENCE</scope>
    <source>
        <strain evidence="2">Derf</strain>
        <tissue evidence="2">Whole organism</tissue>
    </source>
</reference>
<evidence type="ECO:0000256" key="1">
    <source>
        <dbReference type="SAM" id="Phobius"/>
    </source>
</evidence>
<keyword evidence="1" id="KW-0812">Transmembrane</keyword>
<name>A0A922I4J7_DERFA</name>
<dbReference type="AlphaFoldDB" id="A0A922I4J7"/>
<keyword evidence="3" id="KW-1185">Reference proteome</keyword>
<keyword evidence="1" id="KW-1133">Transmembrane helix</keyword>
<accession>A0A922I4J7</accession>
<dbReference type="EMBL" id="ASGP02000002">
    <property type="protein sequence ID" value="KAH9522397.1"/>
    <property type="molecule type" value="Genomic_DNA"/>
</dbReference>
<feature type="transmembrane region" description="Helical" evidence="1">
    <location>
        <begin position="26"/>
        <end position="44"/>
    </location>
</feature>
<proteinExistence type="predicted"/>
<keyword evidence="1" id="KW-0472">Membrane</keyword>
<evidence type="ECO:0000313" key="2">
    <source>
        <dbReference type="EMBL" id="KAH9522397.1"/>
    </source>
</evidence>
<dbReference type="Proteomes" id="UP000790347">
    <property type="component" value="Unassembled WGS sequence"/>
</dbReference>
<comment type="caution">
    <text evidence="2">The sequence shown here is derived from an EMBL/GenBank/DDBJ whole genome shotgun (WGS) entry which is preliminary data.</text>
</comment>